<accession>A0A0E0FMV9</accession>
<sequence>MTQINNASSGATKAMAKTLLIGSIYEAGCGAGLGTIAFDADDPELHVSGTGHRRWSHRPRLMPELVTGGGILHGTRHVGAHRRRLRPPSSTPHAGASRQRAASSTIHITSELITSGRVARVPRHLRLTLELVTSGSILHPTPKLIAVVASSVIHAPRRSSSQTAASSSVHAKSELVGGGRVLLAPRLSTPATAPSPTVVTTHVHQL</sequence>
<dbReference type="HOGENOM" id="CLU_1380020_0_0_1"/>
<keyword evidence="3" id="KW-1185">Reference proteome</keyword>
<feature type="region of interest" description="Disordered" evidence="1">
    <location>
        <begin position="187"/>
        <end position="206"/>
    </location>
</feature>
<protein>
    <submittedName>
        <fullName evidence="2">Uncharacterized protein</fullName>
    </submittedName>
</protein>
<dbReference type="Proteomes" id="UP000006591">
    <property type="component" value="Chromosome 1"/>
</dbReference>
<dbReference type="AlphaFoldDB" id="A0A0E0FMV9"/>
<dbReference type="EnsemblPlants" id="ONIVA01G21380.1">
    <property type="protein sequence ID" value="ONIVA01G21380.1"/>
    <property type="gene ID" value="ONIVA01G21380"/>
</dbReference>
<feature type="compositionally biased region" description="Low complexity" evidence="1">
    <location>
        <begin position="188"/>
        <end position="206"/>
    </location>
</feature>
<evidence type="ECO:0000256" key="1">
    <source>
        <dbReference type="SAM" id="MobiDB-lite"/>
    </source>
</evidence>
<dbReference type="Gramene" id="ONIVA01G21380.1">
    <property type="protein sequence ID" value="ONIVA01G21380.1"/>
    <property type="gene ID" value="ONIVA01G21380"/>
</dbReference>
<evidence type="ECO:0000313" key="3">
    <source>
        <dbReference type="Proteomes" id="UP000006591"/>
    </source>
</evidence>
<organism evidence="2">
    <name type="scientific">Oryza nivara</name>
    <name type="common">Indian wild rice</name>
    <name type="synonym">Oryza sativa f. spontanea</name>
    <dbReference type="NCBI Taxonomy" id="4536"/>
    <lineage>
        <taxon>Eukaryota</taxon>
        <taxon>Viridiplantae</taxon>
        <taxon>Streptophyta</taxon>
        <taxon>Embryophyta</taxon>
        <taxon>Tracheophyta</taxon>
        <taxon>Spermatophyta</taxon>
        <taxon>Magnoliopsida</taxon>
        <taxon>Liliopsida</taxon>
        <taxon>Poales</taxon>
        <taxon>Poaceae</taxon>
        <taxon>BOP clade</taxon>
        <taxon>Oryzoideae</taxon>
        <taxon>Oryzeae</taxon>
        <taxon>Oryzinae</taxon>
        <taxon>Oryza</taxon>
    </lineage>
</organism>
<proteinExistence type="predicted"/>
<evidence type="ECO:0000313" key="2">
    <source>
        <dbReference type="EnsemblPlants" id="ONIVA01G21380.1"/>
    </source>
</evidence>
<name>A0A0E0FMV9_ORYNI</name>
<feature type="region of interest" description="Disordered" evidence="1">
    <location>
        <begin position="77"/>
        <end position="103"/>
    </location>
</feature>
<reference evidence="2" key="1">
    <citation type="submission" date="2015-04" db="UniProtKB">
        <authorList>
            <consortium name="EnsemblPlants"/>
        </authorList>
    </citation>
    <scope>IDENTIFICATION</scope>
    <source>
        <strain evidence="2">SL10</strain>
    </source>
</reference>
<feature type="compositionally biased region" description="Basic residues" evidence="1">
    <location>
        <begin position="77"/>
        <end position="86"/>
    </location>
</feature>
<reference evidence="2" key="2">
    <citation type="submission" date="2018-04" db="EMBL/GenBank/DDBJ databases">
        <title>OnivRS2 (Oryza nivara Reference Sequence Version 2).</title>
        <authorList>
            <person name="Zhang J."/>
            <person name="Kudrna D."/>
            <person name="Lee S."/>
            <person name="Talag J."/>
            <person name="Rajasekar S."/>
            <person name="Welchert J."/>
            <person name="Hsing Y.-I."/>
            <person name="Wing R.A."/>
        </authorList>
    </citation>
    <scope>NUCLEOTIDE SEQUENCE [LARGE SCALE GENOMIC DNA]</scope>
</reference>